<dbReference type="NCBIfam" id="TIGR00632">
    <property type="entry name" value="vsr"/>
    <property type="match status" value="1"/>
</dbReference>
<accession>A0ABV6IY37</accession>
<protein>
    <submittedName>
        <fullName evidence="8">Very short patch repair endonuclease</fullName>
    </submittedName>
</protein>
<dbReference type="InterPro" id="IPR011335">
    <property type="entry name" value="Restrct_endonuc-II-like"/>
</dbReference>
<comment type="similarity">
    <text evidence="6">Belongs to the Vsr family.</text>
</comment>
<evidence type="ECO:0000259" key="7">
    <source>
        <dbReference type="Pfam" id="PF04480"/>
    </source>
</evidence>
<gene>
    <name evidence="8" type="ORF">ACFFIC_21830</name>
</gene>
<dbReference type="CDD" id="cd00221">
    <property type="entry name" value="Vsr"/>
    <property type="match status" value="1"/>
</dbReference>
<dbReference type="SUPFAM" id="SSF52980">
    <property type="entry name" value="Restriction endonuclease-like"/>
    <property type="match status" value="1"/>
</dbReference>
<dbReference type="GO" id="GO:0004519">
    <property type="term" value="F:endonuclease activity"/>
    <property type="evidence" value="ECO:0007669"/>
    <property type="project" value="UniProtKB-KW"/>
</dbReference>
<evidence type="ECO:0000313" key="9">
    <source>
        <dbReference type="Proteomes" id="UP001589789"/>
    </source>
</evidence>
<comment type="caution">
    <text evidence="8">The sequence shown here is derived from an EMBL/GenBank/DDBJ whole genome shotgun (WGS) entry which is preliminary data.</text>
</comment>
<evidence type="ECO:0000256" key="3">
    <source>
        <dbReference type="ARBA" id="ARBA00022763"/>
    </source>
</evidence>
<feature type="domain" description="DUF559" evidence="7">
    <location>
        <begin position="96"/>
        <end position="138"/>
    </location>
</feature>
<evidence type="ECO:0000256" key="6">
    <source>
        <dbReference type="ARBA" id="ARBA00029466"/>
    </source>
</evidence>
<dbReference type="Pfam" id="PF03852">
    <property type="entry name" value="Vsr"/>
    <property type="match status" value="1"/>
</dbReference>
<dbReference type="InterPro" id="IPR004603">
    <property type="entry name" value="DNA_mismatch_endonuc_vsr"/>
</dbReference>
<dbReference type="Proteomes" id="UP001589789">
    <property type="component" value="Unassembled WGS sequence"/>
</dbReference>
<dbReference type="RefSeq" id="WP_377054295.1">
    <property type="nucleotide sequence ID" value="NZ_JBHLVZ010000081.1"/>
</dbReference>
<dbReference type="Pfam" id="PF04480">
    <property type="entry name" value="DUF559"/>
    <property type="match status" value="1"/>
</dbReference>
<evidence type="ECO:0000256" key="5">
    <source>
        <dbReference type="ARBA" id="ARBA00023204"/>
    </source>
</evidence>
<dbReference type="Gene3D" id="3.40.960.10">
    <property type="entry name" value="VSR Endonuclease"/>
    <property type="match status" value="1"/>
</dbReference>
<sequence>MTVRRHRGDIMSPEKRSAVMARIRGKDTGPELAMAAALRPTRFQYESHARDLPGRPDFVFRRHGVVVFVDGDFWHGWRFRDWRDKLSEKWEAKIEANRQRDLRNFRRLRAEGWRVLRIWEHEVKADANACAARVVQALRSGRKQPLDASKRLVLAAQPGTTTL</sequence>
<dbReference type="EMBL" id="JBHLVZ010000081">
    <property type="protein sequence ID" value="MFC0388154.1"/>
    <property type="molecule type" value="Genomic_DNA"/>
</dbReference>
<organism evidence="8 9">
    <name type="scientific">Muricoccus vinaceus</name>
    <dbReference type="NCBI Taxonomy" id="424704"/>
    <lineage>
        <taxon>Bacteria</taxon>
        <taxon>Pseudomonadati</taxon>
        <taxon>Pseudomonadota</taxon>
        <taxon>Alphaproteobacteria</taxon>
        <taxon>Acetobacterales</taxon>
        <taxon>Roseomonadaceae</taxon>
        <taxon>Muricoccus</taxon>
    </lineage>
</organism>
<keyword evidence="1" id="KW-0540">Nuclease</keyword>
<keyword evidence="5" id="KW-0234">DNA repair</keyword>
<dbReference type="InterPro" id="IPR007569">
    <property type="entry name" value="DUF559"/>
</dbReference>
<keyword evidence="3" id="KW-0227">DNA damage</keyword>
<evidence type="ECO:0000256" key="2">
    <source>
        <dbReference type="ARBA" id="ARBA00022759"/>
    </source>
</evidence>
<name>A0ABV6IY37_9PROT</name>
<reference evidence="8 9" key="1">
    <citation type="submission" date="2024-09" db="EMBL/GenBank/DDBJ databases">
        <authorList>
            <person name="Sun Q."/>
            <person name="Mori K."/>
        </authorList>
    </citation>
    <scope>NUCLEOTIDE SEQUENCE [LARGE SCALE GENOMIC DNA]</scope>
    <source>
        <strain evidence="8 9">CCM 7468</strain>
    </source>
</reference>
<keyword evidence="2 8" id="KW-0255">Endonuclease</keyword>
<keyword evidence="4" id="KW-0378">Hydrolase</keyword>
<evidence type="ECO:0000256" key="1">
    <source>
        <dbReference type="ARBA" id="ARBA00022722"/>
    </source>
</evidence>
<evidence type="ECO:0000256" key="4">
    <source>
        <dbReference type="ARBA" id="ARBA00022801"/>
    </source>
</evidence>
<evidence type="ECO:0000313" key="8">
    <source>
        <dbReference type="EMBL" id="MFC0388154.1"/>
    </source>
</evidence>
<keyword evidence="9" id="KW-1185">Reference proteome</keyword>
<proteinExistence type="inferred from homology"/>